<dbReference type="GO" id="GO:0000166">
    <property type="term" value="F:nucleotide binding"/>
    <property type="evidence" value="ECO:0007669"/>
    <property type="project" value="UniProtKB-KW"/>
</dbReference>
<dbReference type="OrthoDB" id="9808822at2"/>
<dbReference type="SUPFAM" id="SSF90002">
    <property type="entry name" value="Hypothetical protein YjiA, C-terminal domain"/>
    <property type="match status" value="1"/>
</dbReference>
<sequence>MNILGVPITLVTGFLGSGKTTLINNILDQVGDRRDQIAIIVNEFGEVGVDHQLLIQAQEEVFQLNNGCICCSLRSDLAESLAAIGRYFEDNQKTLSHVIIETTGIADPAPILQTISLSPILSKAFRFDSVLTLIDCLNFEQILADFSEFYQQIAYADRFLLSKTEQVSPDRLEQIKAQLKEINPLADDRVFTVTEDFPLEQFFDLRLFQRILEPEAKEEVCQHCGHHHDHNHECHCQESHDHNHHHDHQTDHDGFMSMVLKTDQVLQEDLFLQWLDWLLMTTQGQLYRYKGLVNLNDRDLMLALQGVNVAYQFDLTAYRLQAYDSQIVLIGKQLDESLIRLAFSELIQMSAD</sequence>
<dbReference type="GO" id="GO:0016787">
    <property type="term" value="F:hydrolase activity"/>
    <property type="evidence" value="ECO:0007669"/>
    <property type="project" value="UniProtKB-KW"/>
</dbReference>
<evidence type="ECO:0000256" key="2">
    <source>
        <dbReference type="ARBA" id="ARBA00022801"/>
    </source>
</evidence>
<comment type="similarity">
    <text evidence="4">Belongs to the SIMIBI class G3E GTPase family. ZNG1 subfamily.</text>
</comment>
<dbReference type="Pfam" id="PF02492">
    <property type="entry name" value="cobW"/>
    <property type="match status" value="1"/>
</dbReference>
<dbReference type="AlphaFoldDB" id="A0A1H9G416"/>
<feature type="domain" description="CobW C-terminal" evidence="6">
    <location>
        <begin position="255"/>
        <end position="347"/>
    </location>
</feature>
<accession>A0A1H9G416</accession>
<dbReference type="GO" id="GO:0005737">
    <property type="term" value="C:cytoplasm"/>
    <property type="evidence" value="ECO:0007669"/>
    <property type="project" value="TreeGrafter"/>
</dbReference>
<dbReference type="InterPro" id="IPR003495">
    <property type="entry name" value="CobW/HypB/UreG_nucleotide-bd"/>
</dbReference>
<dbReference type="EMBL" id="FOEN01000011">
    <property type="protein sequence ID" value="SEQ44743.1"/>
    <property type="molecule type" value="Genomic_DNA"/>
</dbReference>
<evidence type="ECO:0000256" key="4">
    <source>
        <dbReference type="ARBA" id="ARBA00034320"/>
    </source>
</evidence>
<evidence type="ECO:0000256" key="5">
    <source>
        <dbReference type="ARBA" id="ARBA00049117"/>
    </source>
</evidence>
<dbReference type="Gene3D" id="3.30.1220.10">
    <property type="entry name" value="CobW-like, C-terminal domain"/>
    <property type="match status" value="1"/>
</dbReference>
<dbReference type="PANTHER" id="PTHR13748:SF62">
    <property type="entry name" value="COBW DOMAIN-CONTAINING PROTEIN"/>
    <property type="match status" value="1"/>
</dbReference>
<name>A0A1H9G416_9LACT</name>
<dbReference type="STRING" id="89093.SAMN04488558_11123"/>
<dbReference type="InterPro" id="IPR051316">
    <property type="entry name" value="Zinc-reg_GTPase_activator"/>
</dbReference>
<dbReference type="Gene3D" id="3.40.50.300">
    <property type="entry name" value="P-loop containing nucleotide triphosphate hydrolases"/>
    <property type="match status" value="1"/>
</dbReference>
<keyword evidence="3" id="KW-0143">Chaperone</keyword>
<keyword evidence="1" id="KW-0547">Nucleotide-binding</keyword>
<comment type="catalytic activity">
    <reaction evidence="5">
        <text>GTP + H2O = GDP + phosphate + H(+)</text>
        <dbReference type="Rhea" id="RHEA:19669"/>
        <dbReference type="ChEBI" id="CHEBI:15377"/>
        <dbReference type="ChEBI" id="CHEBI:15378"/>
        <dbReference type="ChEBI" id="CHEBI:37565"/>
        <dbReference type="ChEBI" id="CHEBI:43474"/>
        <dbReference type="ChEBI" id="CHEBI:58189"/>
    </reaction>
    <physiologicalReaction direction="left-to-right" evidence="5">
        <dbReference type="Rhea" id="RHEA:19670"/>
    </physiologicalReaction>
</comment>
<protein>
    <submittedName>
        <fullName evidence="7">GTPase, G3E family</fullName>
    </submittedName>
</protein>
<evidence type="ECO:0000313" key="7">
    <source>
        <dbReference type="EMBL" id="SEQ44743.1"/>
    </source>
</evidence>
<dbReference type="RefSeq" id="WP_092572558.1">
    <property type="nucleotide sequence ID" value="NZ_FOEN01000011.1"/>
</dbReference>
<dbReference type="Proteomes" id="UP000198833">
    <property type="component" value="Unassembled WGS sequence"/>
</dbReference>
<keyword evidence="2" id="KW-0378">Hydrolase</keyword>
<dbReference type="SMART" id="SM00833">
    <property type="entry name" value="CobW_C"/>
    <property type="match status" value="1"/>
</dbReference>
<proteinExistence type="inferred from homology"/>
<evidence type="ECO:0000256" key="3">
    <source>
        <dbReference type="ARBA" id="ARBA00023186"/>
    </source>
</evidence>
<dbReference type="CDD" id="cd03112">
    <property type="entry name" value="CobW-like"/>
    <property type="match status" value="1"/>
</dbReference>
<reference evidence="7 8" key="1">
    <citation type="submission" date="2016-10" db="EMBL/GenBank/DDBJ databases">
        <authorList>
            <person name="de Groot N.N."/>
        </authorList>
    </citation>
    <scope>NUCLEOTIDE SEQUENCE [LARGE SCALE GENOMIC DNA]</scope>
    <source>
        <strain evidence="7 8">DSM 15695</strain>
    </source>
</reference>
<evidence type="ECO:0000259" key="6">
    <source>
        <dbReference type="SMART" id="SM00833"/>
    </source>
</evidence>
<keyword evidence="8" id="KW-1185">Reference proteome</keyword>
<dbReference type="PANTHER" id="PTHR13748">
    <property type="entry name" value="COBW-RELATED"/>
    <property type="match status" value="1"/>
</dbReference>
<dbReference type="Pfam" id="PF07683">
    <property type="entry name" value="CobW_C"/>
    <property type="match status" value="1"/>
</dbReference>
<evidence type="ECO:0000256" key="1">
    <source>
        <dbReference type="ARBA" id="ARBA00022741"/>
    </source>
</evidence>
<organism evidence="7 8">
    <name type="scientific">Ignavigranum ruoffiae</name>
    <dbReference type="NCBI Taxonomy" id="89093"/>
    <lineage>
        <taxon>Bacteria</taxon>
        <taxon>Bacillati</taxon>
        <taxon>Bacillota</taxon>
        <taxon>Bacilli</taxon>
        <taxon>Lactobacillales</taxon>
        <taxon>Aerococcaceae</taxon>
        <taxon>Ignavigranum</taxon>
    </lineage>
</organism>
<dbReference type="InterPro" id="IPR027417">
    <property type="entry name" value="P-loop_NTPase"/>
</dbReference>
<dbReference type="InterPro" id="IPR011629">
    <property type="entry name" value="CobW-like_C"/>
</dbReference>
<dbReference type="SUPFAM" id="SSF52540">
    <property type="entry name" value="P-loop containing nucleoside triphosphate hydrolases"/>
    <property type="match status" value="1"/>
</dbReference>
<dbReference type="InterPro" id="IPR036627">
    <property type="entry name" value="CobW-likC_sf"/>
</dbReference>
<gene>
    <name evidence="7" type="ORF">SAMN04488558_11123</name>
</gene>
<evidence type="ECO:0000313" key="8">
    <source>
        <dbReference type="Proteomes" id="UP000198833"/>
    </source>
</evidence>